<organism evidence="2 3">
    <name type="scientific">Methanolobus halotolerans</name>
    <dbReference type="NCBI Taxonomy" id="2052935"/>
    <lineage>
        <taxon>Archaea</taxon>
        <taxon>Methanobacteriati</taxon>
        <taxon>Methanobacteriota</taxon>
        <taxon>Stenosarchaea group</taxon>
        <taxon>Methanomicrobia</taxon>
        <taxon>Methanosarcinales</taxon>
        <taxon>Methanosarcinaceae</taxon>
        <taxon>Methanolobus</taxon>
    </lineage>
</organism>
<keyword evidence="3" id="KW-1185">Reference proteome</keyword>
<keyword evidence="1" id="KW-1133">Transmembrane helix</keyword>
<protein>
    <submittedName>
        <fullName evidence="2">Uncharacterized protein</fullName>
    </submittedName>
</protein>
<dbReference type="EMBL" id="PGGK01000010">
    <property type="protein sequence ID" value="TGC08366.1"/>
    <property type="molecule type" value="Genomic_DNA"/>
</dbReference>
<keyword evidence="1" id="KW-0812">Transmembrane</keyword>
<dbReference type="RefSeq" id="WP_135390065.1">
    <property type="nucleotide sequence ID" value="NZ_PGGK01000010.1"/>
</dbReference>
<reference evidence="2 3" key="1">
    <citation type="submission" date="2017-11" db="EMBL/GenBank/DDBJ databases">
        <title>Isolation and Characterization of Methanogenic Archaea from Saline Meromictic Lake at Siberia.</title>
        <authorList>
            <person name="Shen Y."/>
            <person name="Huang H.-H."/>
            <person name="Lai M.-C."/>
            <person name="Chen S.-C."/>
        </authorList>
    </citation>
    <scope>NUCLEOTIDE SEQUENCE [LARGE SCALE GENOMIC DNA]</scope>
    <source>
        <strain evidence="2 3">SY-01</strain>
    </source>
</reference>
<feature type="transmembrane region" description="Helical" evidence="1">
    <location>
        <begin position="80"/>
        <end position="98"/>
    </location>
</feature>
<feature type="transmembrane region" description="Helical" evidence="1">
    <location>
        <begin position="160"/>
        <end position="185"/>
    </location>
</feature>
<accession>A0A4E0Q8U0</accession>
<keyword evidence="1" id="KW-0472">Membrane</keyword>
<comment type="caution">
    <text evidence="2">The sequence shown here is derived from an EMBL/GenBank/DDBJ whole genome shotgun (WGS) entry which is preliminary data.</text>
</comment>
<dbReference type="Pfam" id="PF04307">
    <property type="entry name" value="YdjM"/>
    <property type="match status" value="1"/>
</dbReference>
<proteinExistence type="predicted"/>
<evidence type="ECO:0000256" key="1">
    <source>
        <dbReference type="SAM" id="Phobius"/>
    </source>
</evidence>
<dbReference type="InterPro" id="IPR007404">
    <property type="entry name" value="YdjM-like"/>
</dbReference>
<feature type="transmembrane region" description="Helical" evidence="1">
    <location>
        <begin position="105"/>
        <end position="122"/>
    </location>
</feature>
<dbReference type="AlphaFoldDB" id="A0A4E0Q8U0"/>
<sequence length="193" mass="21582">MPYPVAHIMFFALCISAVMIYSVLGAFFRKELSRKNYMHILLLLFVGSGGALLPDIMAAYGILTGGSLEHCTIGPVSTHSLLFSSSAILFGIVVGYVAYRNSSKAAYMGVFAGSAFLSHLLLDDLARYEMDYFYPFYQPISIFSYLDSEVARTDFLHYELASYAFVLSIFLVIMIALFALSHLGFEFRYKSDK</sequence>
<gene>
    <name evidence="2" type="ORF">CUN85_09430</name>
</gene>
<feature type="transmembrane region" description="Helical" evidence="1">
    <location>
        <begin position="40"/>
        <end position="60"/>
    </location>
</feature>
<dbReference type="Proteomes" id="UP000297295">
    <property type="component" value="Unassembled WGS sequence"/>
</dbReference>
<evidence type="ECO:0000313" key="2">
    <source>
        <dbReference type="EMBL" id="TGC08366.1"/>
    </source>
</evidence>
<name>A0A4E0Q8U0_9EURY</name>
<evidence type="ECO:0000313" key="3">
    <source>
        <dbReference type="Proteomes" id="UP000297295"/>
    </source>
</evidence>
<dbReference type="OrthoDB" id="137329at2157"/>
<feature type="transmembrane region" description="Helical" evidence="1">
    <location>
        <begin position="6"/>
        <end position="28"/>
    </location>
</feature>